<dbReference type="SUPFAM" id="SSF82708">
    <property type="entry name" value="R3H domain"/>
    <property type="match status" value="1"/>
</dbReference>
<evidence type="ECO:0000256" key="3">
    <source>
        <dbReference type="ARBA" id="ARBA00022723"/>
    </source>
</evidence>
<keyword evidence="8" id="KW-0804">Transcription</keyword>
<feature type="compositionally biased region" description="Low complexity" evidence="11">
    <location>
        <begin position="223"/>
        <end position="239"/>
    </location>
</feature>
<evidence type="ECO:0000313" key="15">
    <source>
        <dbReference type="Proteomes" id="UP001412239"/>
    </source>
</evidence>
<organism evidence="14 15">
    <name type="scientific">Tuber aestivum</name>
    <name type="common">summer truffle</name>
    <dbReference type="NCBI Taxonomy" id="59557"/>
    <lineage>
        <taxon>Eukaryota</taxon>
        <taxon>Fungi</taxon>
        <taxon>Dikarya</taxon>
        <taxon>Ascomycota</taxon>
        <taxon>Pezizomycotina</taxon>
        <taxon>Pezizomycetes</taxon>
        <taxon>Pezizales</taxon>
        <taxon>Tuberaceae</taxon>
        <taxon>Tuber</taxon>
    </lineage>
</organism>
<dbReference type="InterPro" id="IPR001841">
    <property type="entry name" value="Znf_RING"/>
</dbReference>
<dbReference type="Proteomes" id="UP001412239">
    <property type="component" value="Unassembled WGS sequence"/>
</dbReference>
<evidence type="ECO:0000256" key="7">
    <source>
        <dbReference type="ARBA" id="ARBA00023015"/>
    </source>
</evidence>
<dbReference type="CDD" id="cd06008">
    <property type="entry name" value="NF-X1-zinc-finger"/>
    <property type="match status" value="5"/>
</dbReference>
<feature type="domain" description="RING-type" evidence="12">
    <location>
        <begin position="397"/>
        <end position="455"/>
    </location>
</feature>
<evidence type="ECO:0000256" key="11">
    <source>
        <dbReference type="SAM" id="MobiDB-lite"/>
    </source>
</evidence>
<dbReference type="SMART" id="SM00438">
    <property type="entry name" value="ZnF_NFX"/>
    <property type="match status" value="8"/>
</dbReference>
<dbReference type="GO" id="GO:0000977">
    <property type="term" value="F:RNA polymerase II transcription regulatory region sequence-specific DNA binding"/>
    <property type="evidence" value="ECO:0007669"/>
    <property type="project" value="TreeGrafter"/>
</dbReference>
<keyword evidence="7" id="KW-0805">Transcription regulation</keyword>
<keyword evidence="15" id="KW-1185">Reference proteome</keyword>
<feature type="compositionally biased region" description="Polar residues" evidence="11">
    <location>
        <begin position="184"/>
        <end position="198"/>
    </location>
</feature>
<evidence type="ECO:0000259" key="13">
    <source>
        <dbReference type="PROSITE" id="PS51061"/>
    </source>
</evidence>
<evidence type="ECO:0000256" key="1">
    <source>
        <dbReference type="ARBA" id="ARBA00004123"/>
    </source>
</evidence>
<feature type="region of interest" description="Disordered" evidence="11">
    <location>
        <begin position="322"/>
        <end position="366"/>
    </location>
</feature>
<evidence type="ECO:0000313" key="14">
    <source>
        <dbReference type="EMBL" id="CUS14521.1"/>
    </source>
</evidence>
<keyword evidence="6" id="KW-0862">Zinc</keyword>
<keyword evidence="3" id="KW-0479">Metal-binding</keyword>
<dbReference type="GO" id="GO:0000981">
    <property type="term" value="F:DNA-binding transcription factor activity, RNA polymerase II-specific"/>
    <property type="evidence" value="ECO:0007669"/>
    <property type="project" value="TreeGrafter"/>
</dbReference>
<feature type="domain" description="R3H" evidence="13">
    <location>
        <begin position="1038"/>
        <end position="1100"/>
    </location>
</feature>
<protein>
    <recommendedName>
        <fullName evidence="16">R3H domain-containing protein</fullName>
    </recommendedName>
</protein>
<reference evidence="14" key="1">
    <citation type="submission" date="2015-10" db="EMBL/GenBank/DDBJ databases">
        <authorList>
            <person name="Regsiter A."/>
            <person name="william w."/>
        </authorList>
    </citation>
    <scope>NUCLEOTIDE SEQUENCE</scope>
    <source>
        <strain evidence="14">Montdore</strain>
    </source>
</reference>
<feature type="region of interest" description="Disordered" evidence="11">
    <location>
        <begin position="1"/>
        <end position="275"/>
    </location>
</feature>
<comment type="similarity">
    <text evidence="2">Belongs to the NFX1 family.</text>
</comment>
<dbReference type="InterPro" id="IPR034078">
    <property type="entry name" value="NFX1_fam"/>
</dbReference>
<feature type="region of interest" description="Disordered" evidence="11">
    <location>
        <begin position="1311"/>
        <end position="1334"/>
    </location>
</feature>
<keyword evidence="9" id="KW-0539">Nucleus</keyword>
<dbReference type="GO" id="GO:0005634">
    <property type="term" value="C:nucleus"/>
    <property type="evidence" value="ECO:0007669"/>
    <property type="project" value="UniProtKB-SubCell"/>
</dbReference>
<dbReference type="GO" id="GO:0008270">
    <property type="term" value="F:zinc ion binding"/>
    <property type="evidence" value="ECO:0007669"/>
    <property type="project" value="UniProtKB-KW"/>
</dbReference>
<sequence length="1334" mass="144447">MATVEPTPSQPPGEPSAPSRGATRRRAGRVPFFGIGRNQQHQSPEAPVSAEPQPQYPTGQPTRASYRRRRYGKGRGGSGGSGGSFGSGLSSNRDIQELTADRKNRVETDGRSQASGSTNEELHFDMASVAPSTYGGDQSIETPSAIYGADEPNGTPSSVHSPSATSSSSQSTAQRGKGKERAVSETNSTTDDGSVSHRTSSRKSNKPRGQRLPPHKRFGGHLSSTADSDNSASTSSNTTVACSPEENRPAPKLSRVPPPKEFGGQLTTGEGSVLNGKLRAEATAYQPGESTDQYLPPHLRGVPSNVDSRDLYSDWGPPTTLYGSTAASVRSKSTAPTGGRGRGRGGRRGPQIPHIPLADGKPSPRIVNMRPQTNEYKGPENISTRTHREIASGSYECPVCFSNLTRKVKVWNCKCCWAVFHLNCIQKWAKQGLEQTPAGPIGADFSPTWRCPACNNHEKIVPATYSCWCEKEVQPEATNFLPPHSCGQTCGRKRGLPKDCPHACDLQCHAGPCPPCSAMGPRQLCHCGKDEIQKRCIDTVYEGGWSCGHTCGDSLPCGKHPCPKPCHPGVCGDCQIPEVLKCFCGNNTKEVKCSDKKEPVESTISDIHGVENWSGYWDCHSLCNRYFDCAKHTCQKPCHPQDAHPARCPRSPDLVTHCPCGRTKISEILESPRANCEADIPLCDKTCGKTLRCGHRCDKTCHEGECPVCMKIVDIKCVCGKTVSESLCHQGEPGEPPQCMRACKTLLNCGRHECTERCCSGEGKAHDRLGSRRKMKPYNPAQSNSDGFESEHICTRPCGRLLKCGTHSCQMLCHRGPCGTCLEASFDELGCNCGRTVLSPPVACGAIPPKCEFPCTRDIGCGHPKVPHSCHTDEVKCPNCPYLVEKTCLCGKKGVKNVPCFKNTVSCGIECGKKLSCGSHNCHKVCHPSGGCDESCTQQCGKAKSCGHPCLEACHAPFQCPEDKPCSTTIQLACACGGLKQETRCCSTKTNPTGNKKELKCNGQCRGRRMALAFGLDPDREPIPSYSEGTLFHYAKDRKWSALIEEKFRGFAESDQKRYIFGPMKSGQRAFLHSLAEDYGFQSESRDPEPYRSVTLFRGSNNGAPPKKTIAEYIASKPNSVPTSTPVSIQQLKKPQRQPYNAIILQSIKIGLLDSEVERELEPVLGDTQLRFNLHWSGGDDVLLVPKASSLGKDQIEVELADVLIPQLKRLIAKNGLADKVELCLVGKEGQIVNRESQPKWSLVVGKSSSAGAKLPIQASIGTKSRFDLEHGKAELARKSAESLKMKEKKKEKEVDVVDDWETAADNETDAVGGVPASAVNMEANTGEEVEGRV</sequence>
<dbReference type="Pfam" id="PF01422">
    <property type="entry name" value="zf-NF-X1"/>
    <property type="match status" value="7"/>
</dbReference>
<dbReference type="PANTHER" id="PTHR12360:SF12">
    <property type="entry name" value="TRANSCRIPTIONAL REPRESSOR NF-X1"/>
    <property type="match status" value="1"/>
</dbReference>
<feature type="compositionally biased region" description="Basic residues" evidence="11">
    <location>
        <begin position="199"/>
        <end position="219"/>
    </location>
</feature>
<feature type="compositionally biased region" description="Polar residues" evidence="11">
    <location>
        <begin position="322"/>
        <end position="336"/>
    </location>
</feature>
<dbReference type="InterPro" id="IPR036867">
    <property type="entry name" value="R3H_dom_sf"/>
</dbReference>
<feature type="compositionally biased region" description="Gly residues" evidence="11">
    <location>
        <begin position="74"/>
        <end position="86"/>
    </location>
</feature>
<accession>A0A292Q621</accession>
<gene>
    <name evidence="14" type="ORF">GSTUAT00001398001</name>
</gene>
<dbReference type="InterPro" id="IPR000967">
    <property type="entry name" value="Znf_NFX1"/>
</dbReference>
<evidence type="ECO:0000256" key="8">
    <source>
        <dbReference type="ARBA" id="ARBA00023163"/>
    </source>
</evidence>
<keyword evidence="5 10" id="KW-0863">Zinc-finger</keyword>
<dbReference type="Gene3D" id="3.30.1370.50">
    <property type="entry name" value="R3H-like domain"/>
    <property type="match status" value="1"/>
</dbReference>
<evidence type="ECO:0008006" key="16">
    <source>
        <dbReference type="Google" id="ProtNLM"/>
    </source>
</evidence>
<dbReference type="Pfam" id="PF01424">
    <property type="entry name" value="R3H"/>
    <property type="match status" value="1"/>
</dbReference>
<evidence type="ECO:0000256" key="5">
    <source>
        <dbReference type="ARBA" id="ARBA00022771"/>
    </source>
</evidence>
<evidence type="ECO:0000256" key="4">
    <source>
        <dbReference type="ARBA" id="ARBA00022737"/>
    </source>
</evidence>
<dbReference type="PROSITE" id="PS50089">
    <property type="entry name" value="ZF_RING_2"/>
    <property type="match status" value="1"/>
</dbReference>
<proteinExistence type="inferred from homology"/>
<evidence type="ECO:0000256" key="6">
    <source>
        <dbReference type="ARBA" id="ARBA00022833"/>
    </source>
</evidence>
<comment type="subcellular location">
    <subcellularLocation>
        <location evidence="1">Nucleus</location>
    </subcellularLocation>
</comment>
<dbReference type="EMBL" id="LN890958">
    <property type="protein sequence ID" value="CUS14521.1"/>
    <property type="molecule type" value="Genomic_DNA"/>
</dbReference>
<evidence type="ECO:0000259" key="12">
    <source>
        <dbReference type="PROSITE" id="PS50089"/>
    </source>
</evidence>
<feature type="compositionally biased region" description="Low complexity" evidence="11">
    <location>
        <begin position="156"/>
        <end position="174"/>
    </location>
</feature>
<evidence type="ECO:0000256" key="9">
    <source>
        <dbReference type="ARBA" id="ARBA00023242"/>
    </source>
</evidence>
<evidence type="ECO:0000256" key="2">
    <source>
        <dbReference type="ARBA" id="ARBA00007269"/>
    </source>
</evidence>
<dbReference type="SMART" id="SM00393">
    <property type="entry name" value="R3H"/>
    <property type="match status" value="1"/>
</dbReference>
<name>A0A292Q621_9PEZI</name>
<feature type="compositionally biased region" description="Basic and acidic residues" evidence="11">
    <location>
        <begin position="94"/>
        <end position="110"/>
    </location>
</feature>
<dbReference type="PROSITE" id="PS51061">
    <property type="entry name" value="R3H"/>
    <property type="match status" value="1"/>
</dbReference>
<dbReference type="PANTHER" id="PTHR12360">
    <property type="entry name" value="NUCLEAR TRANSCRIPTION FACTOR, X-BOX BINDING 1 NFX1"/>
    <property type="match status" value="1"/>
</dbReference>
<dbReference type="GO" id="GO:0000122">
    <property type="term" value="P:negative regulation of transcription by RNA polymerase II"/>
    <property type="evidence" value="ECO:0007669"/>
    <property type="project" value="TreeGrafter"/>
</dbReference>
<evidence type="ECO:0000256" key="10">
    <source>
        <dbReference type="PROSITE-ProRule" id="PRU00175"/>
    </source>
</evidence>
<dbReference type="InterPro" id="IPR001374">
    <property type="entry name" value="R3H_dom"/>
</dbReference>
<keyword evidence="4" id="KW-0677">Repeat</keyword>